<dbReference type="PANTHER" id="PTHR30329">
    <property type="entry name" value="STATOR ELEMENT OF FLAGELLAR MOTOR COMPLEX"/>
    <property type="match status" value="1"/>
</dbReference>
<name>A0A066RT50_9GAMM</name>
<evidence type="ECO:0000256" key="4">
    <source>
        <dbReference type="ARBA" id="ARBA00022692"/>
    </source>
</evidence>
<reference evidence="10 11" key="1">
    <citation type="submission" date="2014-04" db="EMBL/GenBank/DDBJ databases">
        <title>Draft genome sequence of Photobacterium halotolerans S2753: a solonamide, ngercheumicin and holomycin producer.</title>
        <authorList>
            <person name="Machado H.R."/>
            <person name="Gram L."/>
        </authorList>
    </citation>
    <scope>NUCLEOTIDE SEQUENCE [LARGE SCALE GENOMIC DNA]</scope>
    <source>
        <strain evidence="10 11">S2753</strain>
    </source>
</reference>
<feature type="domain" description="OmpA-like" evidence="9">
    <location>
        <begin position="97"/>
        <end position="218"/>
    </location>
</feature>
<dbReference type="Pfam" id="PF00691">
    <property type="entry name" value="OmpA"/>
    <property type="match status" value="1"/>
</dbReference>
<evidence type="ECO:0000256" key="6">
    <source>
        <dbReference type="ARBA" id="ARBA00023136"/>
    </source>
</evidence>
<dbReference type="OrthoDB" id="9809186at2"/>
<evidence type="ECO:0000259" key="9">
    <source>
        <dbReference type="PROSITE" id="PS51123"/>
    </source>
</evidence>
<evidence type="ECO:0000256" key="7">
    <source>
        <dbReference type="PROSITE-ProRule" id="PRU00473"/>
    </source>
</evidence>
<evidence type="ECO:0000256" key="2">
    <source>
        <dbReference type="ARBA" id="ARBA00008914"/>
    </source>
</evidence>
<organism evidence="10 11">
    <name type="scientific">Photobacterium galatheae</name>
    <dbReference type="NCBI Taxonomy" id="1654360"/>
    <lineage>
        <taxon>Bacteria</taxon>
        <taxon>Pseudomonadati</taxon>
        <taxon>Pseudomonadota</taxon>
        <taxon>Gammaproteobacteria</taxon>
        <taxon>Vibrionales</taxon>
        <taxon>Vibrionaceae</taxon>
        <taxon>Photobacterium</taxon>
    </lineage>
</organism>
<accession>A0A066RT50</accession>
<evidence type="ECO:0000313" key="10">
    <source>
        <dbReference type="EMBL" id="KDM90872.1"/>
    </source>
</evidence>
<comment type="subcellular location">
    <subcellularLocation>
        <location evidence="1">Cell membrane</location>
        <topology evidence="1">Single-pass membrane protein</topology>
    </subcellularLocation>
</comment>
<gene>
    <name evidence="10" type="ORF">EA58_14015</name>
</gene>
<keyword evidence="3" id="KW-1003">Cell membrane</keyword>
<evidence type="ECO:0000256" key="8">
    <source>
        <dbReference type="SAM" id="Phobius"/>
    </source>
</evidence>
<dbReference type="InterPro" id="IPR036737">
    <property type="entry name" value="OmpA-like_sf"/>
</dbReference>
<dbReference type="AlphaFoldDB" id="A0A066RT50"/>
<protein>
    <recommendedName>
        <fullName evidence="9">OmpA-like domain-containing protein</fullName>
    </recommendedName>
</protein>
<comment type="similarity">
    <text evidence="2">Belongs to the MotB family.</text>
</comment>
<evidence type="ECO:0000256" key="3">
    <source>
        <dbReference type="ARBA" id="ARBA00022475"/>
    </source>
</evidence>
<dbReference type="CDD" id="cd07185">
    <property type="entry name" value="OmpA_C-like"/>
    <property type="match status" value="1"/>
</dbReference>
<dbReference type="InterPro" id="IPR025713">
    <property type="entry name" value="MotB-like_N_dom"/>
</dbReference>
<dbReference type="InterPro" id="IPR050330">
    <property type="entry name" value="Bact_OuterMem_StrucFunc"/>
</dbReference>
<evidence type="ECO:0000313" key="11">
    <source>
        <dbReference type="Proteomes" id="UP000027192"/>
    </source>
</evidence>
<dbReference type="STRING" id="1654360.EA58_14015"/>
<evidence type="ECO:0000256" key="1">
    <source>
        <dbReference type="ARBA" id="ARBA00004162"/>
    </source>
</evidence>
<dbReference type="Pfam" id="PF13677">
    <property type="entry name" value="MotB_plug"/>
    <property type="match status" value="1"/>
</dbReference>
<keyword evidence="5 8" id="KW-1133">Transmembrane helix</keyword>
<feature type="transmembrane region" description="Helical" evidence="8">
    <location>
        <begin position="21"/>
        <end position="44"/>
    </location>
</feature>
<sequence length="245" mass="27543">MLDDLVIRKKRREIQPEEPGGGWKIALADFMCALMITFFSLWAIGQQDQQNKQLLADYFKGEKINQEEKMALLDTTFAEIKEMLDEQGILVTMDKNSKGIVIKFDSSSLFESGSAELKQKAKHALTTLASGSEHTGLFFHIYGYTDNIPVRAGSVIENNLLLSVMRATEAARAVIDGGISSNRVTIHGEGLLNNEDSENTAEARRKNRRVELYMSYSSAPHKIYGKNVTYTQFEKENEKSVESLH</sequence>
<evidence type="ECO:0000256" key="5">
    <source>
        <dbReference type="ARBA" id="ARBA00022989"/>
    </source>
</evidence>
<dbReference type="GO" id="GO:0005886">
    <property type="term" value="C:plasma membrane"/>
    <property type="evidence" value="ECO:0007669"/>
    <property type="project" value="UniProtKB-SubCell"/>
</dbReference>
<dbReference type="PROSITE" id="PS51123">
    <property type="entry name" value="OMPA_2"/>
    <property type="match status" value="1"/>
</dbReference>
<proteinExistence type="inferred from homology"/>
<keyword evidence="4 8" id="KW-0812">Transmembrane</keyword>
<dbReference type="PANTHER" id="PTHR30329:SF21">
    <property type="entry name" value="LIPOPROTEIN YIAD-RELATED"/>
    <property type="match status" value="1"/>
</dbReference>
<keyword evidence="6 7" id="KW-0472">Membrane</keyword>
<dbReference type="RefSeq" id="WP_036753725.1">
    <property type="nucleotide sequence ID" value="NZ_JAGSGC010000004.1"/>
</dbReference>
<keyword evidence="11" id="KW-1185">Reference proteome</keyword>
<dbReference type="InterPro" id="IPR006665">
    <property type="entry name" value="OmpA-like"/>
</dbReference>
<dbReference type="Proteomes" id="UP000027192">
    <property type="component" value="Unassembled WGS sequence"/>
</dbReference>
<comment type="caution">
    <text evidence="10">The sequence shown here is derived from an EMBL/GenBank/DDBJ whole genome shotgun (WGS) entry which is preliminary data.</text>
</comment>
<dbReference type="EMBL" id="JMIB01000027">
    <property type="protein sequence ID" value="KDM90872.1"/>
    <property type="molecule type" value="Genomic_DNA"/>
</dbReference>
<dbReference type="SUPFAM" id="SSF103088">
    <property type="entry name" value="OmpA-like"/>
    <property type="match status" value="1"/>
</dbReference>
<dbReference type="Gene3D" id="3.30.1330.60">
    <property type="entry name" value="OmpA-like domain"/>
    <property type="match status" value="1"/>
</dbReference>